<dbReference type="InterPro" id="IPR008962">
    <property type="entry name" value="PapD-like_sf"/>
</dbReference>
<dbReference type="PROSITE" id="PS00108">
    <property type="entry name" value="PROTEIN_KINASE_ST"/>
    <property type="match status" value="1"/>
</dbReference>
<feature type="domain" description="MSP" evidence="2">
    <location>
        <begin position="323"/>
        <end position="439"/>
    </location>
</feature>
<gene>
    <name evidence="3" type="ORF">HU200_057147</name>
</gene>
<dbReference type="InterPro" id="IPR013783">
    <property type="entry name" value="Ig-like_fold"/>
</dbReference>
<reference evidence="3" key="1">
    <citation type="submission" date="2020-07" db="EMBL/GenBank/DDBJ databases">
        <title>Genome sequence and genetic diversity analysis of an under-domesticated orphan crop, white fonio (Digitaria exilis).</title>
        <authorList>
            <person name="Bennetzen J.L."/>
            <person name="Chen S."/>
            <person name="Ma X."/>
            <person name="Wang X."/>
            <person name="Yssel A.E.J."/>
            <person name="Chaluvadi S.R."/>
            <person name="Johnson M."/>
            <person name="Gangashetty P."/>
            <person name="Hamidou F."/>
            <person name="Sanogo M.D."/>
            <person name="Zwaenepoel A."/>
            <person name="Wallace J."/>
            <person name="Van De Peer Y."/>
            <person name="Van Deynze A."/>
        </authorList>
    </citation>
    <scope>NUCLEOTIDE SEQUENCE</scope>
    <source>
        <tissue evidence="3">Leaves</tissue>
    </source>
</reference>
<dbReference type="PANTHER" id="PTHR45707:SF50">
    <property type="entry name" value="VESICLE-ASSOCIATED PROTEIN 1-1"/>
    <property type="match status" value="1"/>
</dbReference>
<dbReference type="GO" id="GO:0005524">
    <property type="term" value="F:ATP binding"/>
    <property type="evidence" value="ECO:0007669"/>
    <property type="project" value="InterPro"/>
</dbReference>
<keyword evidence="4" id="KW-1185">Reference proteome</keyword>
<dbReference type="GO" id="GO:0004672">
    <property type="term" value="F:protein kinase activity"/>
    <property type="evidence" value="ECO:0007669"/>
    <property type="project" value="InterPro"/>
</dbReference>
<dbReference type="PROSITE" id="PS50011">
    <property type="entry name" value="PROTEIN_KINASE_DOM"/>
    <property type="match status" value="1"/>
</dbReference>
<proteinExistence type="predicted"/>
<dbReference type="Proteomes" id="UP000636709">
    <property type="component" value="Unassembled WGS sequence"/>
</dbReference>
<evidence type="ECO:0000259" key="2">
    <source>
        <dbReference type="PROSITE" id="PS50202"/>
    </source>
</evidence>
<dbReference type="SMART" id="SM00220">
    <property type="entry name" value="S_TKc"/>
    <property type="match status" value="1"/>
</dbReference>
<dbReference type="InterPro" id="IPR000719">
    <property type="entry name" value="Prot_kinase_dom"/>
</dbReference>
<dbReference type="InterPro" id="IPR000535">
    <property type="entry name" value="MSP_dom"/>
</dbReference>
<evidence type="ECO:0000259" key="1">
    <source>
        <dbReference type="PROSITE" id="PS50011"/>
    </source>
</evidence>
<evidence type="ECO:0008006" key="5">
    <source>
        <dbReference type="Google" id="ProtNLM"/>
    </source>
</evidence>
<dbReference type="SUPFAM" id="SSF56112">
    <property type="entry name" value="Protein kinase-like (PK-like)"/>
    <property type="match status" value="1"/>
</dbReference>
<dbReference type="PROSITE" id="PS50202">
    <property type="entry name" value="MSP"/>
    <property type="match status" value="1"/>
</dbReference>
<comment type="caution">
    <text evidence="3">The sequence shown here is derived from an EMBL/GenBank/DDBJ whole genome shotgun (WGS) entry which is preliminary data.</text>
</comment>
<sequence length="449" mass="51069">MYIGQLKLLEHAVDGSEPASSISFAVLQLITNNFSDELIIGRGGCGVVYKGILTNRIIAVKKLFNRHTFDDKMFHQEVKSMMIVNHQNTVRFLGYCSHTEEKAMELQGNVIMAQIRERLLCFEYIGNGSLQRHLTDELRGLEWHTRYQIIKGICEGLKHLHKEKRIIHMDLKPANILLDDHMVPKITDFGLSRLDDKSQTTSAERFLSLGYCAPEYLDYGKRSAKSDIYSLGVIIMELVTGSKLSPCCTKMQVYRRWNHRWNKSGEDRQLGHKQVAKCLDLAKRCIQMNPLDRPNICDIISYLNKMDSSDVSDSTECPELEDMLGIEPLEIHLSFELNKQISCSIEVSNDMDDYFAFRISTTSLHPYYINTNKGILPPRSKCGITITLEALPHNQWRDEFSVQSTRVDGSLTDADITGDLFSEQPGKVVDDVNLVVILDVDGPPLPHEE</sequence>
<feature type="domain" description="Protein kinase" evidence="1">
    <location>
        <begin position="34"/>
        <end position="303"/>
    </location>
</feature>
<dbReference type="PANTHER" id="PTHR45707">
    <property type="entry name" value="C2 CALCIUM/LIPID-BINDING PLANT PHOSPHORIBOSYLTRANSFERASE FAMILY PROTEIN"/>
    <property type="match status" value="1"/>
</dbReference>
<dbReference type="Gene3D" id="1.10.510.10">
    <property type="entry name" value="Transferase(Phosphotransferase) domain 1"/>
    <property type="match status" value="1"/>
</dbReference>
<dbReference type="InterPro" id="IPR011009">
    <property type="entry name" value="Kinase-like_dom_sf"/>
</dbReference>
<dbReference type="EMBL" id="JACEFO010002416">
    <property type="protein sequence ID" value="KAF8661049.1"/>
    <property type="molecule type" value="Genomic_DNA"/>
</dbReference>
<dbReference type="Gene3D" id="2.60.40.10">
    <property type="entry name" value="Immunoglobulins"/>
    <property type="match status" value="1"/>
</dbReference>
<dbReference type="Pfam" id="PF00635">
    <property type="entry name" value="Motile_Sperm"/>
    <property type="match status" value="1"/>
</dbReference>
<evidence type="ECO:0000313" key="3">
    <source>
        <dbReference type="EMBL" id="KAF8661049.1"/>
    </source>
</evidence>
<accession>A0A835AK62</accession>
<dbReference type="SUPFAM" id="SSF49354">
    <property type="entry name" value="PapD-like"/>
    <property type="match status" value="1"/>
</dbReference>
<dbReference type="FunFam" id="1.10.510.10:FF:000870">
    <property type="entry name" value="OSJNBa0016N04.16-like protein"/>
    <property type="match status" value="1"/>
</dbReference>
<name>A0A835AK62_9POAL</name>
<dbReference type="Pfam" id="PF00069">
    <property type="entry name" value="Pkinase"/>
    <property type="match status" value="1"/>
</dbReference>
<dbReference type="Gene3D" id="3.30.200.20">
    <property type="entry name" value="Phosphorylase Kinase, domain 1"/>
    <property type="match status" value="1"/>
</dbReference>
<dbReference type="InterPro" id="IPR008271">
    <property type="entry name" value="Ser/Thr_kinase_AS"/>
</dbReference>
<organism evidence="3 4">
    <name type="scientific">Digitaria exilis</name>
    <dbReference type="NCBI Taxonomy" id="1010633"/>
    <lineage>
        <taxon>Eukaryota</taxon>
        <taxon>Viridiplantae</taxon>
        <taxon>Streptophyta</taxon>
        <taxon>Embryophyta</taxon>
        <taxon>Tracheophyta</taxon>
        <taxon>Spermatophyta</taxon>
        <taxon>Magnoliopsida</taxon>
        <taxon>Liliopsida</taxon>
        <taxon>Poales</taxon>
        <taxon>Poaceae</taxon>
        <taxon>PACMAD clade</taxon>
        <taxon>Panicoideae</taxon>
        <taxon>Panicodae</taxon>
        <taxon>Paniceae</taxon>
        <taxon>Anthephorinae</taxon>
        <taxon>Digitaria</taxon>
    </lineage>
</organism>
<dbReference type="OrthoDB" id="693206at2759"/>
<evidence type="ECO:0000313" key="4">
    <source>
        <dbReference type="Proteomes" id="UP000636709"/>
    </source>
</evidence>
<dbReference type="AlphaFoldDB" id="A0A835AK62"/>
<protein>
    <recommendedName>
        <fullName evidence="5">Protein kinase domain-containing protein</fullName>
    </recommendedName>
</protein>